<dbReference type="InterPro" id="IPR032033">
    <property type="entry name" value="Cytochrome_P460"/>
</dbReference>
<keyword evidence="6" id="KW-1133">Transmembrane helix</keyword>
<keyword evidence="3 4" id="KW-0408">Iron</keyword>
<keyword evidence="9" id="KW-1185">Reference proteome</keyword>
<dbReference type="RefSeq" id="WP_394825764.1">
    <property type="nucleotide sequence ID" value="NZ_CP089984.1"/>
</dbReference>
<protein>
    <submittedName>
        <fullName evidence="8">Heme-binding domain-containing protein</fullName>
    </submittedName>
</protein>
<keyword evidence="2 4" id="KW-0479">Metal-binding</keyword>
<gene>
    <name evidence="8" type="ORF">LZC94_02420</name>
</gene>
<dbReference type="SUPFAM" id="SSF46626">
    <property type="entry name" value="Cytochrome c"/>
    <property type="match status" value="1"/>
</dbReference>
<feature type="domain" description="Cytochrome c" evidence="7">
    <location>
        <begin position="37"/>
        <end position="146"/>
    </location>
</feature>
<dbReference type="CDD" id="cd20753">
    <property type="entry name" value="cyt_P460_Mc-like"/>
    <property type="match status" value="1"/>
</dbReference>
<keyword evidence="6" id="KW-0812">Transmembrane</keyword>
<dbReference type="InterPro" id="IPR025992">
    <property type="entry name" value="Haem-bd"/>
</dbReference>
<evidence type="ECO:0000256" key="4">
    <source>
        <dbReference type="PROSITE-ProRule" id="PRU00433"/>
    </source>
</evidence>
<feature type="region of interest" description="Disordered" evidence="5">
    <location>
        <begin position="155"/>
        <end position="194"/>
    </location>
</feature>
<evidence type="ECO:0000256" key="3">
    <source>
        <dbReference type="ARBA" id="ARBA00023004"/>
    </source>
</evidence>
<evidence type="ECO:0000259" key="7">
    <source>
        <dbReference type="PROSITE" id="PS51007"/>
    </source>
</evidence>
<dbReference type="PROSITE" id="PS51007">
    <property type="entry name" value="CYTC"/>
    <property type="match status" value="1"/>
</dbReference>
<feature type="compositionally biased region" description="Low complexity" evidence="5">
    <location>
        <begin position="155"/>
        <end position="172"/>
    </location>
</feature>
<accession>A0ABZ2M0N7</accession>
<evidence type="ECO:0000256" key="5">
    <source>
        <dbReference type="SAM" id="MobiDB-lite"/>
    </source>
</evidence>
<dbReference type="InterPro" id="IPR038142">
    <property type="entry name" value="Cytochrome_P460_sp"/>
</dbReference>
<reference evidence="8 9" key="1">
    <citation type="submission" date="2021-12" db="EMBL/GenBank/DDBJ databases">
        <title>Discovery of the Pendulisporaceae a myxobacterial family with distinct sporulation behavior and unique specialized metabolism.</title>
        <authorList>
            <person name="Garcia R."/>
            <person name="Popoff A."/>
            <person name="Bader C.D."/>
            <person name="Loehr J."/>
            <person name="Walesch S."/>
            <person name="Walt C."/>
            <person name="Boldt J."/>
            <person name="Bunk B."/>
            <person name="Haeckl F.J.F.P.J."/>
            <person name="Gunesch A.P."/>
            <person name="Birkelbach J."/>
            <person name="Nuebel U."/>
            <person name="Pietschmann T."/>
            <person name="Bach T."/>
            <person name="Mueller R."/>
        </authorList>
    </citation>
    <scope>NUCLEOTIDE SEQUENCE [LARGE SCALE GENOMIC DNA]</scope>
    <source>
        <strain evidence="8 9">MSr11954</strain>
    </source>
</reference>
<dbReference type="InterPro" id="IPR009056">
    <property type="entry name" value="Cyt_c-like_dom"/>
</dbReference>
<dbReference type="InterPro" id="IPR036909">
    <property type="entry name" value="Cyt_c-like_dom_sf"/>
</dbReference>
<sequence length="332" mass="35931">MNKHLRKGLLYVGVAGAAGLAGLYFVRPQIGHPPITGDIAAPAEVESVLRRACYDCHSNETHLAWFDHIGPAPWIVSRDVRAGRAAMNFSHWDRLNDAQRSGKLFEALNQMQFGAMPPPSYASLHPEAKISDQDLAALRNYLVALTPALAANTAGAASTSSASSTQVTAATLESSSPKAPTDAKRDVAPSPNGIGYQPDYKNWETISVSDRVDLGQTRVILGNDVAVKAIADKRTNPWPDGTAFAKVAWSQVTDAEGNVHTGDFKTVGFMIKDARQYASTSGWGFARWHGEELKPFGQDASFAGTECLNCHKPMEKYDFVFTAPFNLAKKQP</sequence>
<dbReference type="Pfam" id="PF16694">
    <property type="entry name" value="Cytochrome_P460"/>
    <property type="match status" value="1"/>
</dbReference>
<dbReference type="Proteomes" id="UP001370348">
    <property type="component" value="Chromosome"/>
</dbReference>
<keyword evidence="6" id="KW-0472">Membrane</keyword>
<evidence type="ECO:0000313" key="8">
    <source>
        <dbReference type="EMBL" id="WXB16135.1"/>
    </source>
</evidence>
<feature type="transmembrane region" description="Helical" evidence="6">
    <location>
        <begin position="9"/>
        <end position="26"/>
    </location>
</feature>
<keyword evidence="1 4" id="KW-0349">Heme</keyword>
<name>A0ABZ2M0N7_9BACT</name>
<evidence type="ECO:0000313" key="9">
    <source>
        <dbReference type="Proteomes" id="UP001370348"/>
    </source>
</evidence>
<organism evidence="8 9">
    <name type="scientific">Pendulispora albinea</name>
    <dbReference type="NCBI Taxonomy" id="2741071"/>
    <lineage>
        <taxon>Bacteria</taxon>
        <taxon>Pseudomonadati</taxon>
        <taxon>Myxococcota</taxon>
        <taxon>Myxococcia</taxon>
        <taxon>Myxococcales</taxon>
        <taxon>Sorangiineae</taxon>
        <taxon>Pendulisporaceae</taxon>
        <taxon>Pendulispora</taxon>
    </lineage>
</organism>
<evidence type="ECO:0000256" key="2">
    <source>
        <dbReference type="ARBA" id="ARBA00022723"/>
    </source>
</evidence>
<dbReference type="SMART" id="SM01235">
    <property type="entry name" value="Haem_bd"/>
    <property type="match status" value="1"/>
</dbReference>
<evidence type="ECO:0000256" key="6">
    <source>
        <dbReference type="SAM" id="Phobius"/>
    </source>
</evidence>
<dbReference type="Pfam" id="PF14376">
    <property type="entry name" value="Haem_bd"/>
    <property type="match status" value="1"/>
</dbReference>
<proteinExistence type="predicted"/>
<dbReference type="Gene3D" id="3.50.70.20">
    <property type="entry name" value="Cytochrome P460"/>
    <property type="match status" value="1"/>
</dbReference>
<evidence type="ECO:0000256" key="1">
    <source>
        <dbReference type="ARBA" id="ARBA00022617"/>
    </source>
</evidence>
<dbReference type="EMBL" id="CP089984">
    <property type="protein sequence ID" value="WXB16135.1"/>
    <property type="molecule type" value="Genomic_DNA"/>
</dbReference>